<reference evidence="1" key="1">
    <citation type="submission" date="2024-09" db="EMBL/GenBank/DDBJ databases">
        <title>Black Yeasts Isolated from many extreme environments.</title>
        <authorList>
            <person name="Coleine C."/>
            <person name="Stajich J.E."/>
            <person name="Selbmann L."/>
        </authorList>
    </citation>
    <scope>NUCLEOTIDE SEQUENCE</scope>
    <source>
        <strain evidence="1">CCFEE 5737</strain>
    </source>
</reference>
<comment type="caution">
    <text evidence="1">The sequence shown here is derived from an EMBL/GenBank/DDBJ whole genome shotgun (WGS) entry which is preliminary data.</text>
</comment>
<sequence>MTLEVLERVVLLEGTSSGDELSRELITLLDNGKSLLYAGDDEDQGAELGKALGGTLDGVLLLDGFTTEEGPGKELELTLDDGIALLYTREDAGRLKLERAVVLTTKLGMTVAEDPQSPLVYRYDHGQL</sequence>
<evidence type="ECO:0000313" key="2">
    <source>
        <dbReference type="Proteomes" id="UP001186974"/>
    </source>
</evidence>
<keyword evidence="2" id="KW-1185">Reference proteome</keyword>
<organism evidence="1 2">
    <name type="scientific">Coniosporium uncinatum</name>
    <dbReference type="NCBI Taxonomy" id="93489"/>
    <lineage>
        <taxon>Eukaryota</taxon>
        <taxon>Fungi</taxon>
        <taxon>Dikarya</taxon>
        <taxon>Ascomycota</taxon>
        <taxon>Pezizomycotina</taxon>
        <taxon>Dothideomycetes</taxon>
        <taxon>Dothideomycetes incertae sedis</taxon>
        <taxon>Coniosporium</taxon>
    </lineage>
</organism>
<dbReference type="EMBL" id="JAWDJW010000046">
    <property type="protein sequence ID" value="KAK3081873.1"/>
    <property type="molecule type" value="Genomic_DNA"/>
</dbReference>
<accession>A0ACC3DZ78</accession>
<proteinExistence type="predicted"/>
<dbReference type="Proteomes" id="UP001186974">
    <property type="component" value="Unassembled WGS sequence"/>
</dbReference>
<protein>
    <submittedName>
        <fullName evidence="1">Uncharacterized protein</fullName>
    </submittedName>
</protein>
<evidence type="ECO:0000313" key="1">
    <source>
        <dbReference type="EMBL" id="KAK3081873.1"/>
    </source>
</evidence>
<name>A0ACC3DZ78_9PEZI</name>
<gene>
    <name evidence="1" type="ORF">LTS18_014393</name>
</gene>